<name>A0ABT1WBS7_9BURK</name>
<gene>
    <name evidence="1" type="ORF">NQT62_00025</name>
</gene>
<dbReference type="Proteomes" id="UP001204142">
    <property type="component" value="Unassembled WGS sequence"/>
</dbReference>
<proteinExistence type="predicted"/>
<evidence type="ECO:0000313" key="1">
    <source>
        <dbReference type="EMBL" id="MCQ8894824.1"/>
    </source>
</evidence>
<organism evidence="1 2">
    <name type="scientific">Limnobacter humi</name>
    <dbReference type="NCBI Taxonomy" id="1778671"/>
    <lineage>
        <taxon>Bacteria</taxon>
        <taxon>Pseudomonadati</taxon>
        <taxon>Pseudomonadota</taxon>
        <taxon>Betaproteobacteria</taxon>
        <taxon>Burkholderiales</taxon>
        <taxon>Burkholderiaceae</taxon>
        <taxon>Limnobacter</taxon>
    </lineage>
</organism>
<dbReference type="RefSeq" id="WP_256762415.1">
    <property type="nucleotide sequence ID" value="NZ_JANIGO010000001.1"/>
</dbReference>
<accession>A0ABT1WBS7</accession>
<sequence>MLSFLLSLGLGFGAIDLDELPMTQVQSIVNEVVQQLDSSLSVKPSVVVSNRKDPTPLGAISYTSGRCVIVINPNPDAWAQWGRFLNADNKPNWQEIIAASAAHEVGHCMRESRQFVTQFTVQDPQHQALSGSAQLSGSHESVFKQELFADAVALIYAREFAGPNAEPVVEAMINSRERFADNDPTHSTGAYLKALKSMDVTRHAAESMGQAASRLLNDVSIAAL</sequence>
<protein>
    <submittedName>
        <fullName evidence="1">Uncharacterized protein</fullName>
    </submittedName>
</protein>
<keyword evidence="2" id="KW-1185">Reference proteome</keyword>
<comment type="caution">
    <text evidence="1">The sequence shown here is derived from an EMBL/GenBank/DDBJ whole genome shotgun (WGS) entry which is preliminary data.</text>
</comment>
<evidence type="ECO:0000313" key="2">
    <source>
        <dbReference type="Proteomes" id="UP001204142"/>
    </source>
</evidence>
<reference evidence="1 2" key="1">
    <citation type="submission" date="2022-07" db="EMBL/GenBank/DDBJ databases">
        <authorList>
            <person name="Xamxidin M."/>
            <person name="Wu M."/>
        </authorList>
    </citation>
    <scope>NUCLEOTIDE SEQUENCE [LARGE SCALE GENOMIC DNA]</scope>
    <source>
        <strain evidence="1 2">NBRC 111650</strain>
    </source>
</reference>
<dbReference type="EMBL" id="JANIGO010000001">
    <property type="protein sequence ID" value="MCQ8894824.1"/>
    <property type="molecule type" value="Genomic_DNA"/>
</dbReference>